<dbReference type="EMBL" id="LXQA010725197">
    <property type="protein sequence ID" value="MCI67850.1"/>
    <property type="molecule type" value="Genomic_DNA"/>
</dbReference>
<organism evidence="1 2">
    <name type="scientific">Trifolium medium</name>
    <dbReference type="NCBI Taxonomy" id="97028"/>
    <lineage>
        <taxon>Eukaryota</taxon>
        <taxon>Viridiplantae</taxon>
        <taxon>Streptophyta</taxon>
        <taxon>Embryophyta</taxon>
        <taxon>Tracheophyta</taxon>
        <taxon>Spermatophyta</taxon>
        <taxon>Magnoliopsida</taxon>
        <taxon>eudicotyledons</taxon>
        <taxon>Gunneridae</taxon>
        <taxon>Pentapetalae</taxon>
        <taxon>rosids</taxon>
        <taxon>fabids</taxon>
        <taxon>Fabales</taxon>
        <taxon>Fabaceae</taxon>
        <taxon>Papilionoideae</taxon>
        <taxon>50 kb inversion clade</taxon>
        <taxon>NPAAA clade</taxon>
        <taxon>Hologalegina</taxon>
        <taxon>IRL clade</taxon>
        <taxon>Trifolieae</taxon>
        <taxon>Trifolium</taxon>
    </lineage>
</organism>
<name>A0A392U5P6_9FABA</name>
<sequence>MQHAPVTVTAATADLAAHSSSGADRVGTVWKQPAIGRYKCNIDALISAQ</sequence>
<dbReference type="Proteomes" id="UP000265520">
    <property type="component" value="Unassembled WGS sequence"/>
</dbReference>
<evidence type="ECO:0000313" key="1">
    <source>
        <dbReference type="EMBL" id="MCI67850.1"/>
    </source>
</evidence>
<reference evidence="1 2" key="1">
    <citation type="journal article" date="2018" name="Front. Plant Sci.">
        <title>Red Clover (Trifolium pratense) and Zigzag Clover (T. medium) - A Picture of Genomic Similarities and Differences.</title>
        <authorList>
            <person name="Dluhosova J."/>
            <person name="Istvanek J."/>
            <person name="Nedelnik J."/>
            <person name="Repkova J."/>
        </authorList>
    </citation>
    <scope>NUCLEOTIDE SEQUENCE [LARGE SCALE GENOMIC DNA]</scope>
    <source>
        <strain evidence="2">cv. 10/8</strain>
        <tissue evidence="1">Leaf</tissue>
    </source>
</reference>
<protein>
    <submittedName>
        <fullName evidence="1">Uncharacterized protein</fullName>
    </submittedName>
</protein>
<evidence type="ECO:0000313" key="2">
    <source>
        <dbReference type="Proteomes" id="UP000265520"/>
    </source>
</evidence>
<comment type="caution">
    <text evidence="1">The sequence shown here is derived from an EMBL/GenBank/DDBJ whole genome shotgun (WGS) entry which is preliminary data.</text>
</comment>
<accession>A0A392U5P6</accession>
<keyword evidence="2" id="KW-1185">Reference proteome</keyword>
<proteinExistence type="predicted"/>
<dbReference type="AlphaFoldDB" id="A0A392U5P6"/>